<dbReference type="Gene3D" id="2.60.40.420">
    <property type="entry name" value="Cupredoxins - blue copper proteins"/>
    <property type="match status" value="1"/>
</dbReference>
<dbReference type="OMA" id="VESCKNG"/>
<feature type="chain" id="PRO_5029862903" description="Phytocyanin domain-containing protein" evidence="3">
    <location>
        <begin position="20"/>
        <end position="176"/>
    </location>
</feature>
<keyword evidence="3" id="KW-0732">Signal</keyword>
<dbReference type="PROSITE" id="PS51485">
    <property type="entry name" value="PHYTOCYANIN"/>
    <property type="match status" value="1"/>
</dbReference>
<evidence type="ECO:0000256" key="2">
    <source>
        <dbReference type="ARBA" id="ARBA00023180"/>
    </source>
</evidence>
<dbReference type="PANTHER" id="PTHR33021">
    <property type="entry name" value="BLUE COPPER PROTEIN"/>
    <property type="match status" value="1"/>
</dbReference>
<keyword evidence="6" id="KW-1185">Reference proteome</keyword>
<evidence type="ECO:0000313" key="6">
    <source>
        <dbReference type="Proteomes" id="UP000594263"/>
    </source>
</evidence>
<reference evidence="5" key="1">
    <citation type="submission" date="2021-01" db="UniProtKB">
        <authorList>
            <consortium name="EnsemblPlants"/>
        </authorList>
    </citation>
    <scope>IDENTIFICATION</scope>
</reference>
<evidence type="ECO:0000256" key="3">
    <source>
        <dbReference type="SAM" id="SignalP"/>
    </source>
</evidence>
<dbReference type="GO" id="GO:0005886">
    <property type="term" value="C:plasma membrane"/>
    <property type="evidence" value="ECO:0007669"/>
    <property type="project" value="TreeGrafter"/>
</dbReference>
<proteinExistence type="predicted"/>
<dbReference type="GO" id="GO:0009055">
    <property type="term" value="F:electron transfer activity"/>
    <property type="evidence" value="ECO:0007669"/>
    <property type="project" value="InterPro"/>
</dbReference>
<dbReference type="Pfam" id="PF02298">
    <property type="entry name" value="Cu_bind_like"/>
    <property type="match status" value="1"/>
</dbReference>
<organism evidence="5 6">
    <name type="scientific">Kalanchoe fedtschenkoi</name>
    <name type="common">Lavender scallops</name>
    <name type="synonym">South American air plant</name>
    <dbReference type="NCBI Taxonomy" id="63787"/>
    <lineage>
        <taxon>Eukaryota</taxon>
        <taxon>Viridiplantae</taxon>
        <taxon>Streptophyta</taxon>
        <taxon>Embryophyta</taxon>
        <taxon>Tracheophyta</taxon>
        <taxon>Spermatophyta</taxon>
        <taxon>Magnoliopsida</taxon>
        <taxon>eudicotyledons</taxon>
        <taxon>Gunneridae</taxon>
        <taxon>Pentapetalae</taxon>
        <taxon>Saxifragales</taxon>
        <taxon>Crassulaceae</taxon>
        <taxon>Kalanchoe</taxon>
    </lineage>
</organism>
<dbReference type="EnsemblPlants" id="Kaladp0060s0412.1.v1.1">
    <property type="protein sequence ID" value="Kaladp0060s0412.1.v1.1"/>
    <property type="gene ID" value="Kaladp0060s0412.v1.1"/>
</dbReference>
<keyword evidence="2" id="KW-0325">Glycoprotein</keyword>
<dbReference type="InterPro" id="IPR008972">
    <property type="entry name" value="Cupredoxin"/>
</dbReference>
<evidence type="ECO:0000313" key="5">
    <source>
        <dbReference type="EnsemblPlants" id="Kaladp0060s0412.1.v1.1"/>
    </source>
</evidence>
<protein>
    <recommendedName>
        <fullName evidence="4">Phytocyanin domain-containing protein</fullName>
    </recommendedName>
</protein>
<evidence type="ECO:0000256" key="1">
    <source>
        <dbReference type="ARBA" id="ARBA00023157"/>
    </source>
</evidence>
<dbReference type="InterPro" id="IPR039391">
    <property type="entry name" value="Phytocyanin-like"/>
</dbReference>
<dbReference type="FunFam" id="2.60.40.420:FF:000034">
    <property type="entry name" value="Cupredoxin superfamily protein"/>
    <property type="match status" value="1"/>
</dbReference>
<keyword evidence="1" id="KW-1015">Disulfide bond</keyword>
<sequence length="176" mass="18811">MGRLRFALALVLAAAAGLGGSWVGAQVHHVVGGDRGWDPDSGLGAWSSRRVFSVGDKLWFTYSAAKESVAELRTRQEFESCDVTNPIRMYTDGINSLSLDEEGSRYFASSKAESCKNGLKLRVEVKPKSPWEIQTVATSEGSAIALAEGPSSSSNVRLRVSWIGAGVLAVVSLMGF</sequence>
<dbReference type="PANTHER" id="PTHR33021:SF31">
    <property type="entry name" value="OS02G0720100 PROTEIN"/>
    <property type="match status" value="1"/>
</dbReference>
<dbReference type="SUPFAM" id="SSF49503">
    <property type="entry name" value="Cupredoxins"/>
    <property type="match status" value="1"/>
</dbReference>
<dbReference type="Gramene" id="Kaladp0060s0412.1.v1.1">
    <property type="protein sequence ID" value="Kaladp0060s0412.1.v1.1"/>
    <property type="gene ID" value="Kaladp0060s0412.v1.1"/>
</dbReference>
<evidence type="ECO:0000259" key="4">
    <source>
        <dbReference type="PROSITE" id="PS51485"/>
    </source>
</evidence>
<accession>A0A7N0UD33</accession>
<feature type="signal peptide" evidence="3">
    <location>
        <begin position="1"/>
        <end position="19"/>
    </location>
</feature>
<dbReference type="CDD" id="cd04216">
    <property type="entry name" value="Phytocyanin"/>
    <property type="match status" value="1"/>
</dbReference>
<dbReference type="InterPro" id="IPR003245">
    <property type="entry name" value="Phytocyanin_dom"/>
</dbReference>
<name>A0A7N0UD33_KALFE</name>
<feature type="domain" description="Phytocyanin" evidence="4">
    <location>
        <begin position="27"/>
        <end position="127"/>
    </location>
</feature>
<dbReference type="Proteomes" id="UP000594263">
    <property type="component" value="Unplaced"/>
</dbReference>
<dbReference type="AlphaFoldDB" id="A0A7N0UD33"/>